<dbReference type="Proteomes" id="UP000028542">
    <property type="component" value="Unassembled WGS sequence"/>
</dbReference>
<dbReference type="EMBL" id="JPMD01000015">
    <property type="protein sequence ID" value="KEZ87005.1"/>
    <property type="molecule type" value="Genomic_DNA"/>
</dbReference>
<keyword evidence="1" id="KW-0812">Transmembrane</keyword>
<gene>
    <name evidence="2" type="ORF">IO99_07070</name>
</gene>
<evidence type="ECO:0008006" key="4">
    <source>
        <dbReference type="Google" id="ProtNLM"/>
    </source>
</evidence>
<keyword evidence="3" id="KW-1185">Reference proteome</keyword>
<reference evidence="2 3" key="1">
    <citation type="submission" date="2014-07" db="EMBL/GenBank/DDBJ databases">
        <title>Draft genome of Clostridium sulfidigenes 113A isolated from sediments associated with methane hydrate from Krishna Godavari basin.</title>
        <authorList>
            <person name="Honkalas V.S."/>
            <person name="Dabir A.P."/>
            <person name="Arora P."/>
            <person name="Dhakephalkar P.K."/>
        </authorList>
    </citation>
    <scope>NUCLEOTIDE SEQUENCE [LARGE SCALE GENOMIC DNA]</scope>
    <source>
        <strain evidence="2 3">113A</strain>
    </source>
</reference>
<keyword evidence="1" id="KW-1133">Transmembrane helix</keyword>
<accession>A0A084JDH1</accession>
<dbReference type="NCBIfam" id="TIGR01655">
    <property type="entry name" value="yxeA_fam"/>
    <property type="match status" value="1"/>
</dbReference>
<evidence type="ECO:0000256" key="1">
    <source>
        <dbReference type="SAM" id="Phobius"/>
    </source>
</evidence>
<dbReference type="InterPro" id="IPR006542">
    <property type="entry name" value="DUF1093"/>
</dbReference>
<feature type="transmembrane region" description="Helical" evidence="1">
    <location>
        <begin position="6"/>
        <end position="27"/>
    </location>
</feature>
<comment type="caution">
    <text evidence="2">The sequence shown here is derived from an EMBL/GenBank/DDBJ whole genome shotgun (WGS) entry which is preliminary data.</text>
</comment>
<dbReference type="SUPFAM" id="SSF159121">
    <property type="entry name" value="BC4932-like"/>
    <property type="match status" value="1"/>
</dbReference>
<evidence type="ECO:0000313" key="2">
    <source>
        <dbReference type="EMBL" id="KEZ87005.1"/>
    </source>
</evidence>
<dbReference type="eggNOG" id="COG5294">
    <property type="taxonomic scope" value="Bacteria"/>
</dbReference>
<dbReference type="Gene3D" id="2.40.50.480">
    <property type="match status" value="1"/>
</dbReference>
<protein>
    <recommendedName>
        <fullName evidence="4">YxeA family protein</fullName>
    </recommendedName>
</protein>
<proteinExistence type="predicted"/>
<dbReference type="AlphaFoldDB" id="A0A084JDH1"/>
<dbReference type="STRING" id="318464.IO99_07070"/>
<dbReference type="Pfam" id="PF06486">
    <property type="entry name" value="DUF1093"/>
    <property type="match status" value="1"/>
</dbReference>
<name>A0A084JDH1_9CLOT</name>
<sequence length="117" mass="13298">MKKLIGIIVSIIIVGGVLLLVSSNGIINLGSTKYYVKTVSKYKDITSENSGGYNTYEYKINGYDKDGNEKLITFITSKILKVDRYLKVYVKGEKTKSYEEVEIKELPDKVKEIYKLN</sequence>
<dbReference type="PANTHER" id="PTHR36433">
    <property type="entry name" value="HYPOTHETICAL CYTOSOLIC PROTEIN"/>
    <property type="match status" value="1"/>
</dbReference>
<dbReference type="PANTHER" id="PTHR36433:SF2">
    <property type="entry name" value="YXEA FAMILY PROTEIN"/>
    <property type="match status" value="1"/>
</dbReference>
<dbReference type="InterPro" id="IPR036166">
    <property type="entry name" value="YxeA-like_sf"/>
</dbReference>
<evidence type="ECO:0000313" key="3">
    <source>
        <dbReference type="Proteomes" id="UP000028542"/>
    </source>
</evidence>
<keyword evidence="1" id="KW-0472">Membrane</keyword>
<dbReference type="RefSeq" id="WP_035131663.1">
    <property type="nucleotide sequence ID" value="NZ_JPMD01000015.1"/>
</dbReference>
<organism evidence="2 3">
    <name type="scientific">Clostridium sulfidigenes</name>
    <dbReference type="NCBI Taxonomy" id="318464"/>
    <lineage>
        <taxon>Bacteria</taxon>
        <taxon>Bacillati</taxon>
        <taxon>Bacillota</taxon>
        <taxon>Clostridia</taxon>
        <taxon>Eubacteriales</taxon>
        <taxon>Clostridiaceae</taxon>
        <taxon>Clostridium</taxon>
    </lineage>
</organism>